<dbReference type="PROSITE" id="PS50975">
    <property type="entry name" value="ATP_GRASP"/>
    <property type="match status" value="1"/>
</dbReference>
<dbReference type="PROSITE" id="PS00188">
    <property type="entry name" value="BIOTIN"/>
    <property type="match status" value="1"/>
</dbReference>
<comment type="caution">
    <text evidence="12">The sequence shown here is derived from an EMBL/GenBank/DDBJ whole genome shotgun (WGS) entry which is preliminary data.</text>
</comment>
<dbReference type="Proteomes" id="UP001139207">
    <property type="component" value="Unassembled WGS sequence"/>
</dbReference>
<sequence length="684" mass="72248">MTNTDFSTVLVANRGEIARRVFATARRRGLSTVAVYSDADSGEPFVREADSAVRLPGNAPSETYLDIAAVLDAAERTGADAVHPGYGFLSENSTFARAVIDAGLTWIGPSPEAIDAMGSKTEAKKLMEAAGVPVLTNLQTPEITEEMLPVLVKASAGGGGRGMRVVRTLDELESGTTAAVREAESAFGDGTVFIERYIESGRHIEVQLMADNHGGVWAVGERECSIQRRHQKVIEEAPSPLVERVDGMRDRLFEAARAAARAISYSGAGTVEFLANDKGEFFFLEVNTRLQVEHPVTEATTGLDLVGLQFDVAAGRMLPAATPPGIDGWAVEARVYAEDPRHDYRPMSGEVLRFDFDDVVSSFSGPVVPGIRLDAGPEAAPGRPAVVGVNYDAMLAKVISWAPTRAEAVGRLSGALRRARIHGLGTNRDQLVRVLDDADFRAGDIDTAFLESTHTEVSTAPLADDDAVAVSAFAAAVVAEADTASRRPDPHVATGFRLFGDARTTHRYFRGQGTDHEVEVTVVRSSRSTGAVATTLAGHDVRLVETTPPQGAARGSGDAATVTVEVDGIRRTLTVHRYPGGGVGVDSALGPVTLTERPRYDDPSAVVAEGALVAPMPGTVTSVLVAIGDTVTTGQKLMTIEAMKMEHTISATSDGTVTELAAGTGDHIETGTLLAVIDSPDNDE</sequence>
<keyword evidence="4 8" id="KW-0547">Nucleotide-binding</keyword>
<evidence type="ECO:0000256" key="5">
    <source>
        <dbReference type="ARBA" id="ARBA00022840"/>
    </source>
</evidence>
<evidence type="ECO:0000313" key="12">
    <source>
        <dbReference type="EMBL" id="MCJ7857735.1"/>
    </source>
</evidence>
<dbReference type="FunFam" id="2.40.50.100:FF:000003">
    <property type="entry name" value="Acetyl-CoA carboxylase biotin carboxyl carrier protein"/>
    <property type="match status" value="1"/>
</dbReference>
<evidence type="ECO:0000259" key="9">
    <source>
        <dbReference type="PROSITE" id="PS50968"/>
    </source>
</evidence>
<protein>
    <recommendedName>
        <fullName evidence="2">biotin carboxylase</fullName>
        <ecNumber evidence="2">6.3.4.14</ecNumber>
    </recommendedName>
</protein>
<dbReference type="PROSITE" id="PS50979">
    <property type="entry name" value="BC"/>
    <property type="match status" value="1"/>
</dbReference>
<keyword evidence="13" id="KW-1185">Reference proteome</keyword>
<evidence type="ECO:0000313" key="13">
    <source>
        <dbReference type="Proteomes" id="UP001139207"/>
    </source>
</evidence>
<dbReference type="InterPro" id="IPR001882">
    <property type="entry name" value="Biotin_BS"/>
</dbReference>
<dbReference type="Pfam" id="PF21139">
    <property type="entry name" value="BT_MCC_alpha"/>
    <property type="match status" value="1"/>
</dbReference>
<evidence type="ECO:0000256" key="2">
    <source>
        <dbReference type="ARBA" id="ARBA00013263"/>
    </source>
</evidence>
<comment type="cofactor">
    <cofactor evidence="1">
        <name>biotin</name>
        <dbReference type="ChEBI" id="CHEBI:57586"/>
    </cofactor>
</comment>
<dbReference type="SUPFAM" id="SSF56059">
    <property type="entry name" value="Glutathione synthetase ATP-binding domain-like"/>
    <property type="match status" value="1"/>
</dbReference>
<dbReference type="CDD" id="cd06850">
    <property type="entry name" value="biotinyl_domain"/>
    <property type="match status" value="1"/>
</dbReference>
<dbReference type="GO" id="GO:0004075">
    <property type="term" value="F:biotin carboxylase activity"/>
    <property type="evidence" value="ECO:0007669"/>
    <property type="project" value="UniProtKB-EC"/>
</dbReference>
<keyword evidence="3" id="KW-0436">Ligase</keyword>
<dbReference type="GO" id="GO:0005524">
    <property type="term" value="F:ATP binding"/>
    <property type="evidence" value="ECO:0007669"/>
    <property type="project" value="UniProtKB-UniRule"/>
</dbReference>
<evidence type="ECO:0000256" key="6">
    <source>
        <dbReference type="ARBA" id="ARBA00023267"/>
    </source>
</evidence>
<dbReference type="RefSeq" id="WP_244803491.1">
    <property type="nucleotide sequence ID" value="NZ_JALIEA010000011.1"/>
</dbReference>
<dbReference type="InterPro" id="IPR016185">
    <property type="entry name" value="PreATP-grasp_dom_sf"/>
</dbReference>
<keyword evidence="6" id="KW-0092">Biotin</keyword>
<proteinExistence type="predicted"/>
<dbReference type="PANTHER" id="PTHR18866:SF126">
    <property type="entry name" value="BIOTIN CARBOXYLASE"/>
    <property type="match status" value="1"/>
</dbReference>
<dbReference type="PROSITE" id="PS50968">
    <property type="entry name" value="BIOTINYL_LIPOYL"/>
    <property type="match status" value="1"/>
</dbReference>
<dbReference type="Gene3D" id="3.30.470.20">
    <property type="entry name" value="ATP-grasp fold, B domain"/>
    <property type="match status" value="1"/>
</dbReference>
<evidence type="ECO:0000259" key="10">
    <source>
        <dbReference type="PROSITE" id="PS50975"/>
    </source>
</evidence>
<evidence type="ECO:0000256" key="8">
    <source>
        <dbReference type="PROSITE-ProRule" id="PRU00409"/>
    </source>
</evidence>
<feature type="domain" description="Lipoyl-binding" evidence="9">
    <location>
        <begin position="603"/>
        <end position="678"/>
    </location>
</feature>
<dbReference type="InterPro" id="IPR005482">
    <property type="entry name" value="Biotin_COase_C"/>
</dbReference>
<evidence type="ECO:0000256" key="7">
    <source>
        <dbReference type="ARBA" id="ARBA00048501"/>
    </source>
</evidence>
<accession>A0A9X1WFL0</accession>
<dbReference type="SUPFAM" id="SSF51246">
    <property type="entry name" value="Rudiment single hybrid motif"/>
    <property type="match status" value="1"/>
</dbReference>
<evidence type="ECO:0000256" key="4">
    <source>
        <dbReference type="ARBA" id="ARBA00022741"/>
    </source>
</evidence>
<comment type="catalytic activity">
    <reaction evidence="7">
        <text>N(6)-biotinyl-L-lysyl-[protein] + hydrogencarbonate + ATP = N(6)-carboxybiotinyl-L-lysyl-[protein] + ADP + phosphate + H(+)</text>
        <dbReference type="Rhea" id="RHEA:13501"/>
        <dbReference type="Rhea" id="RHEA-COMP:10505"/>
        <dbReference type="Rhea" id="RHEA-COMP:10506"/>
        <dbReference type="ChEBI" id="CHEBI:15378"/>
        <dbReference type="ChEBI" id="CHEBI:17544"/>
        <dbReference type="ChEBI" id="CHEBI:30616"/>
        <dbReference type="ChEBI" id="CHEBI:43474"/>
        <dbReference type="ChEBI" id="CHEBI:83144"/>
        <dbReference type="ChEBI" id="CHEBI:83145"/>
        <dbReference type="ChEBI" id="CHEBI:456216"/>
        <dbReference type="EC" id="6.3.4.14"/>
    </reaction>
    <physiologicalReaction direction="left-to-right" evidence="7">
        <dbReference type="Rhea" id="RHEA:13502"/>
    </physiologicalReaction>
</comment>
<dbReference type="PANTHER" id="PTHR18866">
    <property type="entry name" value="CARBOXYLASE:PYRUVATE/ACETYL-COA/PROPIONYL-COA CARBOXYLASE"/>
    <property type="match status" value="1"/>
</dbReference>
<dbReference type="InterPro" id="IPR011053">
    <property type="entry name" value="Single_hybrid_motif"/>
</dbReference>
<name>A0A9X1WFL0_9CORY</name>
<dbReference type="GO" id="GO:0046872">
    <property type="term" value="F:metal ion binding"/>
    <property type="evidence" value="ECO:0007669"/>
    <property type="project" value="InterPro"/>
</dbReference>
<dbReference type="Pfam" id="PF00364">
    <property type="entry name" value="Biotin_lipoyl"/>
    <property type="match status" value="1"/>
</dbReference>
<dbReference type="SMART" id="SM00878">
    <property type="entry name" value="Biotin_carb_C"/>
    <property type="match status" value="1"/>
</dbReference>
<feature type="domain" description="ATP-grasp" evidence="10">
    <location>
        <begin position="124"/>
        <end position="314"/>
    </location>
</feature>
<gene>
    <name evidence="12" type="ORF">MUN33_03255</name>
</gene>
<dbReference type="InterPro" id="IPR000089">
    <property type="entry name" value="Biotin_lipoyl"/>
</dbReference>
<dbReference type="InterPro" id="IPR005479">
    <property type="entry name" value="CPAse_ATP-bd"/>
</dbReference>
<organism evidence="12 13">
    <name type="scientific">Corynebacterium kalidii</name>
    <dbReference type="NCBI Taxonomy" id="2931982"/>
    <lineage>
        <taxon>Bacteria</taxon>
        <taxon>Bacillati</taxon>
        <taxon>Actinomycetota</taxon>
        <taxon>Actinomycetes</taxon>
        <taxon>Mycobacteriales</taxon>
        <taxon>Corynebacteriaceae</taxon>
        <taxon>Corynebacterium</taxon>
    </lineage>
</organism>
<dbReference type="InterPro" id="IPR011761">
    <property type="entry name" value="ATP-grasp"/>
</dbReference>
<dbReference type="InterPro" id="IPR005481">
    <property type="entry name" value="BC-like_N"/>
</dbReference>
<dbReference type="InterPro" id="IPR011054">
    <property type="entry name" value="Rudment_hybrid_motif"/>
</dbReference>
<dbReference type="Gene3D" id="2.40.50.100">
    <property type="match status" value="1"/>
</dbReference>
<evidence type="ECO:0000256" key="3">
    <source>
        <dbReference type="ARBA" id="ARBA00022598"/>
    </source>
</evidence>
<reference evidence="12" key="1">
    <citation type="submission" date="2022-04" db="EMBL/GenBank/DDBJ databases">
        <title>Corynebacterium kalidii LD5P10.</title>
        <authorList>
            <person name="Sun J.Q."/>
        </authorList>
    </citation>
    <scope>NUCLEOTIDE SEQUENCE</scope>
    <source>
        <strain evidence="12">LD5P10</strain>
    </source>
</reference>
<dbReference type="SUPFAM" id="SSF51230">
    <property type="entry name" value="Single hybrid motif"/>
    <property type="match status" value="1"/>
</dbReference>
<evidence type="ECO:0000259" key="11">
    <source>
        <dbReference type="PROSITE" id="PS50979"/>
    </source>
</evidence>
<dbReference type="AlphaFoldDB" id="A0A9X1WFL0"/>
<dbReference type="Pfam" id="PF00289">
    <property type="entry name" value="Biotin_carb_N"/>
    <property type="match status" value="1"/>
</dbReference>
<dbReference type="Pfam" id="PF02786">
    <property type="entry name" value="CPSase_L_D2"/>
    <property type="match status" value="1"/>
</dbReference>
<evidence type="ECO:0000256" key="1">
    <source>
        <dbReference type="ARBA" id="ARBA00001953"/>
    </source>
</evidence>
<dbReference type="InterPro" id="IPR048429">
    <property type="entry name" value="MCC_alpha_BT"/>
</dbReference>
<dbReference type="EMBL" id="JALIEA010000011">
    <property type="protein sequence ID" value="MCJ7857735.1"/>
    <property type="molecule type" value="Genomic_DNA"/>
</dbReference>
<dbReference type="Pfam" id="PF02785">
    <property type="entry name" value="Biotin_carb_C"/>
    <property type="match status" value="1"/>
</dbReference>
<dbReference type="InterPro" id="IPR050856">
    <property type="entry name" value="Biotin_carboxylase_complex"/>
</dbReference>
<dbReference type="InterPro" id="IPR011764">
    <property type="entry name" value="Biotin_carboxylation_dom"/>
</dbReference>
<dbReference type="SUPFAM" id="SSF52440">
    <property type="entry name" value="PreATP-grasp domain"/>
    <property type="match status" value="1"/>
</dbReference>
<feature type="domain" description="Biotin carboxylation" evidence="11">
    <location>
        <begin position="5"/>
        <end position="455"/>
    </location>
</feature>
<dbReference type="FunFam" id="3.40.50.20:FF:000010">
    <property type="entry name" value="Propionyl-CoA carboxylase subunit alpha"/>
    <property type="match status" value="1"/>
</dbReference>
<dbReference type="PROSITE" id="PS00867">
    <property type="entry name" value="CPSASE_2"/>
    <property type="match status" value="1"/>
</dbReference>
<dbReference type="EC" id="6.3.4.14" evidence="2"/>
<keyword evidence="5 8" id="KW-0067">ATP-binding</keyword>